<evidence type="ECO:0000256" key="1">
    <source>
        <dbReference type="ARBA" id="ARBA00007870"/>
    </source>
</evidence>
<feature type="domain" description="Ketopantoate reductase N-terminal" evidence="5">
    <location>
        <begin position="8"/>
        <end position="154"/>
    </location>
</feature>
<organism evidence="7 8">
    <name type="scientific">Gloeobacter morelensis MG652769</name>
    <dbReference type="NCBI Taxonomy" id="2781736"/>
    <lineage>
        <taxon>Bacteria</taxon>
        <taxon>Bacillati</taxon>
        <taxon>Cyanobacteriota</taxon>
        <taxon>Cyanophyceae</taxon>
        <taxon>Gloeobacterales</taxon>
        <taxon>Gloeobacteraceae</taxon>
        <taxon>Gloeobacter</taxon>
        <taxon>Gloeobacter morelensis</taxon>
    </lineage>
</organism>
<reference evidence="7 8" key="1">
    <citation type="journal article" date="2021" name="Genome Biol. Evol.">
        <title>Complete Genome Sequencing of a Novel Gloeobacter Species from a Waterfall Cave in Mexico.</title>
        <authorList>
            <person name="Saw J.H."/>
            <person name="Cardona T."/>
            <person name="Montejano G."/>
        </authorList>
    </citation>
    <scope>NUCLEOTIDE SEQUENCE [LARGE SCALE GENOMIC DNA]</scope>
    <source>
        <strain evidence="7">MG652769</strain>
    </source>
</reference>
<dbReference type="InterPro" id="IPR051402">
    <property type="entry name" value="KPR-Related"/>
</dbReference>
<dbReference type="PANTHER" id="PTHR21708:SF26">
    <property type="entry name" value="2-DEHYDROPANTOATE 2-REDUCTASE"/>
    <property type="match status" value="1"/>
</dbReference>
<evidence type="ECO:0000256" key="4">
    <source>
        <dbReference type="RuleBase" id="RU362068"/>
    </source>
</evidence>
<gene>
    <name evidence="7" type="ORF">ISF26_08740</name>
</gene>
<keyword evidence="3 4" id="KW-0560">Oxidoreductase</keyword>
<dbReference type="RefSeq" id="WP_230843521.1">
    <property type="nucleotide sequence ID" value="NZ_CP063845.1"/>
</dbReference>
<dbReference type="Proteomes" id="UP001054846">
    <property type="component" value="Chromosome"/>
</dbReference>
<dbReference type="InterPro" id="IPR013752">
    <property type="entry name" value="KPA_reductase"/>
</dbReference>
<dbReference type="Pfam" id="PF02558">
    <property type="entry name" value="ApbA"/>
    <property type="match status" value="1"/>
</dbReference>
<dbReference type="GO" id="GO:0008677">
    <property type="term" value="F:2-dehydropantoate 2-reductase activity"/>
    <property type="evidence" value="ECO:0007669"/>
    <property type="project" value="UniProtKB-EC"/>
</dbReference>
<dbReference type="Pfam" id="PF08546">
    <property type="entry name" value="ApbA_C"/>
    <property type="match status" value="1"/>
</dbReference>
<dbReference type="NCBIfam" id="NF004887">
    <property type="entry name" value="PRK06249.1"/>
    <property type="match status" value="1"/>
</dbReference>
<comment type="pathway">
    <text evidence="4">Cofactor biosynthesis; (R)-pantothenate biosynthesis; (R)-pantoate from 3-methyl-2-oxobutanoate: step 2/2.</text>
</comment>
<evidence type="ECO:0000259" key="6">
    <source>
        <dbReference type="Pfam" id="PF08546"/>
    </source>
</evidence>
<dbReference type="InterPro" id="IPR036291">
    <property type="entry name" value="NAD(P)-bd_dom_sf"/>
</dbReference>
<protein>
    <recommendedName>
        <fullName evidence="4">2-dehydropantoate 2-reductase</fullName>
        <ecNumber evidence="4">1.1.1.169</ecNumber>
    </recommendedName>
    <alternativeName>
        <fullName evidence="4">Ketopantoate reductase</fullName>
    </alternativeName>
</protein>
<dbReference type="Gene3D" id="3.40.50.720">
    <property type="entry name" value="NAD(P)-binding Rossmann-like Domain"/>
    <property type="match status" value="1"/>
</dbReference>
<dbReference type="InterPro" id="IPR008927">
    <property type="entry name" value="6-PGluconate_DH-like_C_sf"/>
</dbReference>
<evidence type="ECO:0000313" key="7">
    <source>
        <dbReference type="EMBL" id="UFP96276.1"/>
    </source>
</evidence>
<comment type="catalytic activity">
    <reaction evidence="4">
        <text>(R)-pantoate + NADP(+) = 2-dehydropantoate + NADPH + H(+)</text>
        <dbReference type="Rhea" id="RHEA:16233"/>
        <dbReference type="ChEBI" id="CHEBI:11561"/>
        <dbReference type="ChEBI" id="CHEBI:15378"/>
        <dbReference type="ChEBI" id="CHEBI:15980"/>
        <dbReference type="ChEBI" id="CHEBI:57783"/>
        <dbReference type="ChEBI" id="CHEBI:58349"/>
        <dbReference type="EC" id="1.1.1.169"/>
    </reaction>
</comment>
<keyword evidence="8" id="KW-1185">Reference proteome</keyword>
<dbReference type="EC" id="1.1.1.169" evidence="4"/>
<proteinExistence type="inferred from homology"/>
<comment type="similarity">
    <text evidence="1 4">Belongs to the ketopantoate reductase family.</text>
</comment>
<sequence length="322" mass="35132">MIERARRYAVLGTGAVGGYYGALLQRSGFEVHFLARSDCEHIARYGLAVRSPMGDFVLPKVHVYSEAGTMPRCEVVLVTLKATHNHLLASMLPSVVAQGGTVVLMQNGLGGEAEIFPWAAGAQILGGLPFICVNKTAPGQIHHIDYGLVTLGAFGPDYAPQGQSPVLLQVAEDLQQAGIAVETAADLMLARWRKLVWNIPYNGLSVLLNARTDQLMENPATAALAEQLMAEVKAGARACGRDFPDAFIEKMLDHTRAMQPYRTSMKIDAEQGRPLEVETIYGHPLRIARRAGAQMPRVEMLYRQLQFVDARIRTVGKVATRA</sequence>
<accession>A0ABY3PRN0</accession>
<evidence type="ECO:0000259" key="5">
    <source>
        <dbReference type="Pfam" id="PF02558"/>
    </source>
</evidence>
<dbReference type="NCBIfam" id="TIGR00745">
    <property type="entry name" value="apbA_panE"/>
    <property type="match status" value="1"/>
</dbReference>
<dbReference type="SUPFAM" id="SSF51735">
    <property type="entry name" value="NAD(P)-binding Rossmann-fold domains"/>
    <property type="match status" value="1"/>
</dbReference>
<evidence type="ECO:0000256" key="2">
    <source>
        <dbReference type="ARBA" id="ARBA00022857"/>
    </source>
</evidence>
<dbReference type="InterPro" id="IPR013328">
    <property type="entry name" value="6PGD_dom2"/>
</dbReference>
<evidence type="ECO:0000313" key="8">
    <source>
        <dbReference type="Proteomes" id="UP001054846"/>
    </source>
</evidence>
<dbReference type="PANTHER" id="PTHR21708">
    <property type="entry name" value="PROBABLE 2-DEHYDROPANTOATE 2-REDUCTASE"/>
    <property type="match status" value="1"/>
</dbReference>
<dbReference type="EMBL" id="CP063845">
    <property type="protein sequence ID" value="UFP96276.1"/>
    <property type="molecule type" value="Genomic_DNA"/>
</dbReference>
<keyword evidence="2 4" id="KW-0521">NADP</keyword>
<comment type="function">
    <text evidence="4">Catalyzes the NADPH-dependent reduction of ketopantoate into pantoic acid.</text>
</comment>
<evidence type="ECO:0000256" key="3">
    <source>
        <dbReference type="ARBA" id="ARBA00023002"/>
    </source>
</evidence>
<dbReference type="InterPro" id="IPR013332">
    <property type="entry name" value="KPR_N"/>
</dbReference>
<dbReference type="InterPro" id="IPR003710">
    <property type="entry name" value="ApbA"/>
</dbReference>
<keyword evidence="4" id="KW-0566">Pantothenate biosynthesis</keyword>
<name>A0ABY3PRN0_9CYAN</name>
<feature type="domain" description="Ketopantoate reductase C-terminal" evidence="6">
    <location>
        <begin position="186"/>
        <end position="307"/>
    </location>
</feature>
<dbReference type="SUPFAM" id="SSF48179">
    <property type="entry name" value="6-phosphogluconate dehydrogenase C-terminal domain-like"/>
    <property type="match status" value="1"/>
</dbReference>
<dbReference type="Gene3D" id="1.10.1040.10">
    <property type="entry name" value="N-(1-d-carboxylethyl)-l-norvaline Dehydrogenase, domain 2"/>
    <property type="match status" value="1"/>
</dbReference>